<feature type="domain" description="Polysaccharide pyruvyl transferase" evidence="1">
    <location>
        <begin position="88"/>
        <end position="213"/>
    </location>
</feature>
<sequence>MTESFEATGNVMANVELVHWNPWRPQRVSFGKYRTFKFRVSNFGDLLGPLLVKKLLAEQGICRKAATTKRRLLTVGSVMLLARNGDTVWGTGVNGKSLQAEYKFTELDIRAVRGPLTADFLRKRGLDVPDVYGDPGLLVSHIAPRRHLPLPKKPSSVVYMPNMHDAPKWTHLPGCLSPQMPLKRIAASIANAELVIASSLHAIVLADSYGIPSQLVRSQEEPMFKYEDYFLGTGRTDWRVADTPEHARRLGGEEPTTWDSKPLLAAFPVDLWQT</sequence>
<comment type="caution">
    <text evidence="2">The sequence shown here is derived from an EMBL/GenBank/DDBJ whole genome shotgun (WGS) entry which is preliminary data.</text>
</comment>
<organism evidence="2 3">
    <name type="scientific">Quadrisphaera granulorum</name>
    <dbReference type="NCBI Taxonomy" id="317664"/>
    <lineage>
        <taxon>Bacteria</taxon>
        <taxon>Bacillati</taxon>
        <taxon>Actinomycetota</taxon>
        <taxon>Actinomycetes</taxon>
        <taxon>Kineosporiales</taxon>
        <taxon>Kineosporiaceae</taxon>
        <taxon>Quadrisphaera</taxon>
    </lineage>
</organism>
<dbReference type="RefSeq" id="WP_109773194.1">
    <property type="nucleotide sequence ID" value="NZ_QGDQ01000004.1"/>
</dbReference>
<evidence type="ECO:0000313" key="2">
    <source>
        <dbReference type="EMBL" id="PWJ55106.1"/>
    </source>
</evidence>
<dbReference type="OrthoDB" id="9803627at2"/>
<keyword evidence="2" id="KW-0808">Transferase</keyword>
<accession>A0A316ABF2</accession>
<dbReference type="EMBL" id="QGDQ01000004">
    <property type="protein sequence ID" value="PWJ55106.1"/>
    <property type="molecule type" value="Genomic_DNA"/>
</dbReference>
<dbReference type="InterPro" id="IPR007345">
    <property type="entry name" value="Polysacch_pyruvyl_Trfase"/>
</dbReference>
<evidence type="ECO:0000259" key="1">
    <source>
        <dbReference type="Pfam" id="PF04230"/>
    </source>
</evidence>
<dbReference type="Proteomes" id="UP000245469">
    <property type="component" value="Unassembled WGS sequence"/>
</dbReference>
<keyword evidence="3" id="KW-1185">Reference proteome</keyword>
<dbReference type="GO" id="GO:0016740">
    <property type="term" value="F:transferase activity"/>
    <property type="evidence" value="ECO:0007669"/>
    <property type="project" value="UniProtKB-KW"/>
</dbReference>
<proteinExistence type="predicted"/>
<evidence type="ECO:0000313" key="3">
    <source>
        <dbReference type="Proteomes" id="UP000245469"/>
    </source>
</evidence>
<protein>
    <submittedName>
        <fullName evidence="2">Pyruvyl transferase</fullName>
    </submittedName>
</protein>
<gene>
    <name evidence="2" type="ORF">BXY45_10427</name>
</gene>
<dbReference type="AlphaFoldDB" id="A0A316ABF2"/>
<dbReference type="Pfam" id="PF04230">
    <property type="entry name" value="PS_pyruv_trans"/>
    <property type="match status" value="1"/>
</dbReference>
<reference evidence="2 3" key="1">
    <citation type="submission" date="2018-03" db="EMBL/GenBank/DDBJ databases">
        <title>Genomic Encyclopedia of Archaeal and Bacterial Type Strains, Phase II (KMG-II): from individual species to whole genera.</title>
        <authorList>
            <person name="Goeker M."/>
        </authorList>
    </citation>
    <scope>NUCLEOTIDE SEQUENCE [LARGE SCALE GENOMIC DNA]</scope>
    <source>
        <strain evidence="2 3">DSM 44889</strain>
    </source>
</reference>
<name>A0A316ABF2_9ACTN</name>